<feature type="transmembrane region" description="Helical" evidence="8">
    <location>
        <begin position="353"/>
        <end position="378"/>
    </location>
</feature>
<keyword evidence="2 8" id="KW-0808">Transferase</keyword>
<keyword evidence="5 8" id="KW-0472">Membrane</keyword>
<comment type="caution">
    <text evidence="11">The sequence shown here is derived from an EMBL/GenBank/DDBJ whole genome shotgun (WGS) entry which is preliminary data.</text>
</comment>
<dbReference type="InterPro" id="IPR001594">
    <property type="entry name" value="Palmitoyltrfase_DHHC"/>
</dbReference>
<evidence type="ECO:0000256" key="5">
    <source>
        <dbReference type="ARBA" id="ARBA00023136"/>
    </source>
</evidence>
<dbReference type="PANTHER" id="PTHR22883">
    <property type="entry name" value="ZINC FINGER DHHC DOMAIN CONTAINING PROTEIN"/>
    <property type="match status" value="1"/>
</dbReference>
<keyword evidence="12" id="KW-1185">Reference proteome</keyword>
<feature type="transmembrane region" description="Helical" evidence="8">
    <location>
        <begin position="390"/>
        <end position="409"/>
    </location>
</feature>
<evidence type="ECO:0000256" key="6">
    <source>
        <dbReference type="ARBA" id="ARBA00023315"/>
    </source>
</evidence>
<protein>
    <recommendedName>
        <fullName evidence="8">Palmitoyltransferase</fullName>
        <ecNumber evidence="8">2.3.1.225</ecNumber>
    </recommendedName>
</protein>
<keyword evidence="4 8" id="KW-1133">Transmembrane helix</keyword>
<evidence type="ECO:0000256" key="7">
    <source>
        <dbReference type="ARBA" id="ARBA00038298"/>
    </source>
</evidence>
<comment type="subcellular location">
    <subcellularLocation>
        <location evidence="1">Membrane</location>
        <topology evidence="1">Multi-pass membrane protein</topology>
    </subcellularLocation>
</comment>
<feature type="transmembrane region" description="Helical" evidence="8">
    <location>
        <begin position="52"/>
        <end position="74"/>
    </location>
</feature>
<dbReference type="EMBL" id="JAECZO010000067">
    <property type="protein sequence ID" value="KAK7196048.1"/>
    <property type="molecule type" value="Genomic_DNA"/>
</dbReference>
<dbReference type="InterPro" id="IPR039859">
    <property type="entry name" value="PFA4/ZDH16/20/ERF2-like"/>
</dbReference>
<comment type="catalytic activity">
    <reaction evidence="8">
        <text>L-cysteinyl-[protein] + hexadecanoyl-CoA = S-hexadecanoyl-L-cysteinyl-[protein] + CoA</text>
        <dbReference type="Rhea" id="RHEA:36683"/>
        <dbReference type="Rhea" id="RHEA-COMP:10131"/>
        <dbReference type="Rhea" id="RHEA-COMP:11032"/>
        <dbReference type="ChEBI" id="CHEBI:29950"/>
        <dbReference type="ChEBI" id="CHEBI:57287"/>
        <dbReference type="ChEBI" id="CHEBI:57379"/>
        <dbReference type="ChEBI" id="CHEBI:74151"/>
        <dbReference type="EC" id="2.3.1.225"/>
    </reaction>
</comment>
<feature type="region of interest" description="Disordered" evidence="9">
    <location>
        <begin position="249"/>
        <end position="284"/>
    </location>
</feature>
<comment type="domain">
    <text evidence="8">The DHHC domain is required for palmitoyltransferase activity.</text>
</comment>
<proteinExistence type="inferred from homology"/>
<accession>A0AAW0EPG5</accession>
<dbReference type="PROSITE" id="PS50216">
    <property type="entry name" value="DHHC"/>
    <property type="match status" value="1"/>
</dbReference>
<evidence type="ECO:0000256" key="9">
    <source>
        <dbReference type="SAM" id="MobiDB-lite"/>
    </source>
</evidence>
<dbReference type="GO" id="GO:0005794">
    <property type="term" value="C:Golgi apparatus"/>
    <property type="evidence" value="ECO:0007669"/>
    <property type="project" value="TreeGrafter"/>
</dbReference>
<evidence type="ECO:0000313" key="11">
    <source>
        <dbReference type="EMBL" id="KAK7196048.1"/>
    </source>
</evidence>
<dbReference type="GO" id="GO:0016020">
    <property type="term" value="C:membrane"/>
    <property type="evidence" value="ECO:0007669"/>
    <property type="project" value="UniProtKB-SubCell"/>
</dbReference>
<evidence type="ECO:0000313" key="12">
    <source>
        <dbReference type="Proteomes" id="UP001430356"/>
    </source>
</evidence>
<dbReference type="Proteomes" id="UP001430356">
    <property type="component" value="Unassembled WGS sequence"/>
</dbReference>
<dbReference type="GO" id="GO:0006612">
    <property type="term" value="P:protein targeting to membrane"/>
    <property type="evidence" value="ECO:0007669"/>
    <property type="project" value="TreeGrafter"/>
</dbReference>
<gene>
    <name evidence="11" type="ORF">NESM_000538700</name>
</gene>
<evidence type="ECO:0000256" key="8">
    <source>
        <dbReference type="RuleBase" id="RU079119"/>
    </source>
</evidence>
<evidence type="ECO:0000256" key="2">
    <source>
        <dbReference type="ARBA" id="ARBA00022679"/>
    </source>
</evidence>
<comment type="similarity">
    <text evidence="7">Belongs to the DHHC palmitoyltransferase family. PFA5 subfamily.</text>
</comment>
<dbReference type="GO" id="GO:0019706">
    <property type="term" value="F:protein-cysteine S-palmitoyltransferase activity"/>
    <property type="evidence" value="ECO:0007669"/>
    <property type="project" value="UniProtKB-EC"/>
</dbReference>
<evidence type="ECO:0000256" key="3">
    <source>
        <dbReference type="ARBA" id="ARBA00022692"/>
    </source>
</evidence>
<sequence length="501" mass="54232">MRASQQQQQRHQHHRHGDGVTDCRCMNVLAHPEPLNGCGERCMMCCGYCTPVVVAVLVMALVLASDAYSLYLIARNPHDAWRIVVCLVVLILTTIIGALVLWSYYSIIFGAPGYVPQDPWAYPPFYTGPPLPQGGGGGGGAQMLYPGPPPRPDYSQQQQQQQQQQHQQQHQQCAASSLTRRSPVAPGVPTQHTCETASVPTAAESGDGANPLHLGDGEHTEASAVAVAVPAEDEANSTDSFTPLTAAAAEHGAAPARTSHSPYPPASHLEQPQGGVGEAAAAAAAQPAASLPSTNHYTVTTLDRTGRLRFCYTCQLYKPDGAHHCSVCRRCVYNFDHHCGFVNNCVGRNNYKIFIVFLLYSGAGATIAGGLMLVTLFAVDRAEVLDKVGWIAVPALDIILGLSLLLFYCQHRLLLCKGQSTLESLTTGASPDTFAAWRRSFQQPRRTPEQIAADAERRRAKVELHNLTLLGKESPWWRRYAPLPVRTDNTAEETVPGCRGV</sequence>
<dbReference type="Pfam" id="PF01529">
    <property type="entry name" value="DHHC"/>
    <property type="match status" value="1"/>
</dbReference>
<evidence type="ECO:0000256" key="1">
    <source>
        <dbReference type="ARBA" id="ARBA00004141"/>
    </source>
</evidence>
<feature type="domain" description="Palmitoyltransferase DHHC" evidence="10">
    <location>
        <begin position="306"/>
        <end position="425"/>
    </location>
</feature>
<reference evidence="11 12" key="1">
    <citation type="journal article" date="2021" name="MBio">
        <title>A New Model Trypanosomatid, Novymonas esmeraldas: Genomic Perception of Its 'Candidatus Pandoraea novymonadis' Endosymbiont.</title>
        <authorList>
            <person name="Zakharova A."/>
            <person name="Saura A."/>
            <person name="Butenko A."/>
            <person name="Podesvova L."/>
            <person name="Warmusova S."/>
            <person name="Kostygov A.Y."/>
            <person name="Nenarokova A."/>
            <person name="Lukes J."/>
            <person name="Opperdoes F.R."/>
            <person name="Yurchenko V."/>
        </authorList>
    </citation>
    <scope>NUCLEOTIDE SEQUENCE [LARGE SCALE GENOMIC DNA]</scope>
    <source>
        <strain evidence="11 12">E262AT.01</strain>
    </source>
</reference>
<dbReference type="PANTHER" id="PTHR22883:SF23">
    <property type="entry name" value="PALMITOYLTRANSFERASE ZDHHC6"/>
    <property type="match status" value="1"/>
</dbReference>
<feature type="transmembrane region" description="Helical" evidence="8">
    <location>
        <begin position="80"/>
        <end position="102"/>
    </location>
</feature>
<evidence type="ECO:0000259" key="10">
    <source>
        <dbReference type="Pfam" id="PF01529"/>
    </source>
</evidence>
<dbReference type="AlphaFoldDB" id="A0AAW0EPG5"/>
<organism evidence="11 12">
    <name type="scientific">Novymonas esmeraldas</name>
    <dbReference type="NCBI Taxonomy" id="1808958"/>
    <lineage>
        <taxon>Eukaryota</taxon>
        <taxon>Discoba</taxon>
        <taxon>Euglenozoa</taxon>
        <taxon>Kinetoplastea</taxon>
        <taxon>Metakinetoplastina</taxon>
        <taxon>Trypanosomatida</taxon>
        <taxon>Trypanosomatidae</taxon>
        <taxon>Novymonas</taxon>
    </lineage>
</organism>
<keyword evidence="3 8" id="KW-0812">Transmembrane</keyword>
<feature type="compositionally biased region" description="Low complexity" evidence="9">
    <location>
        <begin position="156"/>
        <end position="172"/>
    </location>
</feature>
<dbReference type="EC" id="2.3.1.225" evidence="8"/>
<feature type="region of interest" description="Disordered" evidence="9">
    <location>
        <begin position="131"/>
        <end position="192"/>
    </location>
</feature>
<dbReference type="GO" id="GO:0005783">
    <property type="term" value="C:endoplasmic reticulum"/>
    <property type="evidence" value="ECO:0007669"/>
    <property type="project" value="TreeGrafter"/>
</dbReference>
<keyword evidence="6 8" id="KW-0012">Acyltransferase</keyword>
<evidence type="ECO:0000256" key="4">
    <source>
        <dbReference type="ARBA" id="ARBA00022989"/>
    </source>
</evidence>
<name>A0AAW0EPG5_9TRYP</name>